<dbReference type="Gene3D" id="3.40.50.2000">
    <property type="entry name" value="Glycogen Phosphorylase B"/>
    <property type="match status" value="2"/>
</dbReference>
<evidence type="ECO:0000259" key="2">
    <source>
        <dbReference type="Pfam" id="PF13439"/>
    </source>
</evidence>
<organism evidence="3 4">
    <name type="scientific">Ralstonia wenshanensis</name>
    <dbReference type="NCBI Taxonomy" id="2842456"/>
    <lineage>
        <taxon>Bacteria</taxon>
        <taxon>Pseudomonadati</taxon>
        <taxon>Pseudomonadota</taxon>
        <taxon>Betaproteobacteria</taxon>
        <taxon>Burkholderiales</taxon>
        <taxon>Burkholderiaceae</taxon>
        <taxon>Ralstonia</taxon>
    </lineage>
</organism>
<dbReference type="Pfam" id="PF13439">
    <property type="entry name" value="Glyco_transf_4"/>
    <property type="match status" value="1"/>
</dbReference>
<feature type="domain" description="Glycosyltransferase subfamily 4-like N-terminal" evidence="2">
    <location>
        <begin position="16"/>
        <end position="182"/>
    </location>
</feature>
<dbReference type="EMBL" id="CATWAF010000001">
    <property type="protein sequence ID" value="CAJ0686522.1"/>
    <property type="molecule type" value="Genomic_DNA"/>
</dbReference>
<dbReference type="RefSeq" id="WP_252693339.1">
    <property type="nucleotide sequence ID" value="NZ_CATWAF010000001.1"/>
</dbReference>
<reference evidence="3 4" key="1">
    <citation type="submission" date="2023-07" db="EMBL/GenBank/DDBJ databases">
        <authorList>
            <person name="Peeters C."/>
        </authorList>
    </citation>
    <scope>NUCLEOTIDE SEQUENCE [LARGE SCALE GENOMIC DNA]</scope>
    <source>
        <strain evidence="3 4">LMG 18091</strain>
    </source>
</reference>
<dbReference type="CDD" id="cd03801">
    <property type="entry name" value="GT4_PimA-like"/>
    <property type="match status" value="1"/>
</dbReference>
<proteinExistence type="predicted"/>
<dbReference type="PANTHER" id="PTHR12526">
    <property type="entry name" value="GLYCOSYLTRANSFERASE"/>
    <property type="match status" value="1"/>
</dbReference>
<name>A0AAD2ASS2_9RALS</name>
<protein>
    <recommendedName>
        <fullName evidence="5">Glycosyltransferase</fullName>
    </recommendedName>
</protein>
<dbReference type="GO" id="GO:0016757">
    <property type="term" value="F:glycosyltransferase activity"/>
    <property type="evidence" value="ECO:0007669"/>
    <property type="project" value="InterPro"/>
</dbReference>
<keyword evidence="4" id="KW-1185">Reference proteome</keyword>
<evidence type="ECO:0008006" key="5">
    <source>
        <dbReference type="Google" id="ProtNLM"/>
    </source>
</evidence>
<evidence type="ECO:0000259" key="1">
    <source>
        <dbReference type="Pfam" id="PF00534"/>
    </source>
</evidence>
<dbReference type="AlphaFoldDB" id="A0AAD2ASS2"/>
<dbReference type="InterPro" id="IPR001296">
    <property type="entry name" value="Glyco_trans_1"/>
</dbReference>
<dbReference type="InterPro" id="IPR028098">
    <property type="entry name" value="Glyco_trans_4-like_N"/>
</dbReference>
<accession>A0AAD2ASS2</accession>
<evidence type="ECO:0000313" key="4">
    <source>
        <dbReference type="Proteomes" id="UP001189915"/>
    </source>
</evidence>
<gene>
    <name evidence="3" type="ORF">LMG18091_00601</name>
</gene>
<sequence>MSGSRKILFVLGGLAMGGVETYVVRLSKVLAQTGCAVDVILLSGKFDHRLMLELRGHARVLTVEHAGFLSASSWINAFIPFGHGTREEYDIVHVVDMLTLGFVFLNREVIQAKSLSIGIYHAKELTWWRDKSTYFRRKLLGLYDQNVKLSLFPSDGVAELAADLAGVGANGMHVLPLGVDLSKYEACTPARKSLKIVSVGRLVDFKTYNRHVITQLSAIRKFGECEYYVYGDGPEKAVLEQIAKDCGVADYVHFMGKIEYERLPEVLSGCFCFVGSGTSIIEASAAGVPSIVGIESIKTPHSCGFFSSVNGASYNEQLATDVRMPITDLFENLIKLSDGEYEELSREHRKKALEFDLRNTSLEFLRMSNTPPKFDYSFNRWRALASFFWSIFRFGPQALRSRFDHAD</sequence>
<feature type="domain" description="Glycosyl transferase family 1" evidence="1">
    <location>
        <begin position="192"/>
        <end position="292"/>
    </location>
</feature>
<dbReference type="Proteomes" id="UP001189915">
    <property type="component" value="Unassembled WGS sequence"/>
</dbReference>
<dbReference type="Pfam" id="PF00534">
    <property type="entry name" value="Glycos_transf_1"/>
    <property type="match status" value="1"/>
</dbReference>
<comment type="caution">
    <text evidence="3">The sequence shown here is derived from an EMBL/GenBank/DDBJ whole genome shotgun (WGS) entry which is preliminary data.</text>
</comment>
<evidence type="ECO:0000313" key="3">
    <source>
        <dbReference type="EMBL" id="CAJ0686522.1"/>
    </source>
</evidence>
<dbReference type="SUPFAM" id="SSF53756">
    <property type="entry name" value="UDP-Glycosyltransferase/glycogen phosphorylase"/>
    <property type="match status" value="1"/>
</dbReference>